<dbReference type="PANTHER" id="PTHR43673:SF10">
    <property type="entry name" value="NADH DEHYDROGENASE_NAD(P)H NITROREDUCTASE XCC3605-RELATED"/>
    <property type="match status" value="1"/>
</dbReference>
<sequence>MLVLPPLKNNANTQMKYRELSTKEAIQERRSIRKFKPGDFSDEILMELLDAARLAPSGCNSQPWRFKIVRDIENKKKLQEYSYNQKFVSQAPVVLVICADVQGYIDGRVSGVQDLGEIGAFDNEICEILNKTTKAKSLLKKEDLAKSVAFNIAIAVEHIALRALDFGLGTCWMRLIDEKAISELFGWDENLYPVAVLPIGYPDEHPKARKRMKMEDLIID</sequence>
<dbReference type="Proteomes" id="UP000284531">
    <property type="component" value="Unassembled WGS sequence"/>
</dbReference>
<dbReference type="EMBL" id="RAPQ01000014">
    <property type="protein sequence ID" value="RKD94542.1"/>
    <property type="molecule type" value="Genomic_DNA"/>
</dbReference>
<accession>A0A419WGN7</accession>
<dbReference type="GO" id="GO:0016491">
    <property type="term" value="F:oxidoreductase activity"/>
    <property type="evidence" value="ECO:0007669"/>
    <property type="project" value="UniProtKB-KW"/>
</dbReference>
<keyword evidence="5" id="KW-1185">Reference proteome</keyword>
<evidence type="ECO:0000259" key="3">
    <source>
        <dbReference type="Pfam" id="PF00881"/>
    </source>
</evidence>
<dbReference type="AlphaFoldDB" id="A0A419WGN7"/>
<name>A0A419WGN7_9BACT</name>
<keyword evidence="2" id="KW-0560">Oxidoreductase</keyword>
<comment type="caution">
    <text evidence="4">The sequence shown here is derived from an EMBL/GenBank/DDBJ whole genome shotgun (WGS) entry which is preliminary data.</text>
</comment>
<dbReference type="InterPro" id="IPR029479">
    <property type="entry name" value="Nitroreductase"/>
</dbReference>
<dbReference type="InterPro" id="IPR000415">
    <property type="entry name" value="Nitroreductase-like"/>
</dbReference>
<dbReference type="SUPFAM" id="SSF55469">
    <property type="entry name" value="FMN-dependent nitroreductase-like"/>
    <property type="match status" value="1"/>
</dbReference>
<protein>
    <submittedName>
        <fullName evidence="4">Nitroreductase</fullName>
    </submittedName>
</protein>
<evidence type="ECO:0000313" key="4">
    <source>
        <dbReference type="EMBL" id="RKD94542.1"/>
    </source>
</evidence>
<reference evidence="4 5" key="1">
    <citation type="submission" date="2018-09" db="EMBL/GenBank/DDBJ databases">
        <title>Genomic Encyclopedia of Archaeal and Bacterial Type Strains, Phase II (KMG-II): from individual species to whole genera.</title>
        <authorList>
            <person name="Goeker M."/>
        </authorList>
    </citation>
    <scope>NUCLEOTIDE SEQUENCE [LARGE SCALE GENOMIC DNA]</scope>
    <source>
        <strain evidence="4 5">DSM 21950</strain>
    </source>
</reference>
<evidence type="ECO:0000256" key="1">
    <source>
        <dbReference type="ARBA" id="ARBA00007118"/>
    </source>
</evidence>
<dbReference type="Pfam" id="PF00881">
    <property type="entry name" value="Nitroreductase"/>
    <property type="match status" value="1"/>
</dbReference>
<feature type="domain" description="Nitroreductase" evidence="3">
    <location>
        <begin position="26"/>
        <end position="201"/>
    </location>
</feature>
<dbReference type="Gene3D" id="3.40.109.10">
    <property type="entry name" value="NADH Oxidase"/>
    <property type="match status" value="1"/>
</dbReference>
<evidence type="ECO:0000256" key="2">
    <source>
        <dbReference type="ARBA" id="ARBA00023002"/>
    </source>
</evidence>
<organism evidence="4 5">
    <name type="scientific">Marinifilum flexuosum</name>
    <dbReference type="NCBI Taxonomy" id="1117708"/>
    <lineage>
        <taxon>Bacteria</taxon>
        <taxon>Pseudomonadati</taxon>
        <taxon>Bacteroidota</taxon>
        <taxon>Bacteroidia</taxon>
        <taxon>Marinilabiliales</taxon>
        <taxon>Marinifilaceae</taxon>
    </lineage>
</organism>
<comment type="similarity">
    <text evidence="1">Belongs to the nitroreductase family.</text>
</comment>
<proteinExistence type="inferred from homology"/>
<evidence type="ECO:0000313" key="5">
    <source>
        <dbReference type="Proteomes" id="UP000284531"/>
    </source>
</evidence>
<gene>
    <name evidence="4" type="ORF">BXY64_4130</name>
</gene>
<dbReference type="PANTHER" id="PTHR43673">
    <property type="entry name" value="NAD(P)H NITROREDUCTASE YDGI-RELATED"/>
    <property type="match status" value="1"/>
</dbReference>